<dbReference type="EMBL" id="BPLR01011101">
    <property type="protein sequence ID" value="GIY44178.1"/>
    <property type="molecule type" value="Genomic_DNA"/>
</dbReference>
<evidence type="ECO:0000313" key="2">
    <source>
        <dbReference type="EMBL" id="GIY44178.1"/>
    </source>
</evidence>
<comment type="caution">
    <text evidence="2">The sequence shown here is derived from an EMBL/GenBank/DDBJ whole genome shotgun (WGS) entry which is preliminary data.</text>
</comment>
<protein>
    <submittedName>
        <fullName evidence="2">Uncharacterized protein</fullName>
    </submittedName>
</protein>
<organism evidence="2 3">
    <name type="scientific">Caerostris extrusa</name>
    <name type="common">Bark spider</name>
    <name type="synonym">Caerostris bankana</name>
    <dbReference type="NCBI Taxonomy" id="172846"/>
    <lineage>
        <taxon>Eukaryota</taxon>
        <taxon>Metazoa</taxon>
        <taxon>Ecdysozoa</taxon>
        <taxon>Arthropoda</taxon>
        <taxon>Chelicerata</taxon>
        <taxon>Arachnida</taxon>
        <taxon>Araneae</taxon>
        <taxon>Araneomorphae</taxon>
        <taxon>Entelegynae</taxon>
        <taxon>Araneoidea</taxon>
        <taxon>Araneidae</taxon>
        <taxon>Caerostris</taxon>
    </lineage>
</organism>
<dbReference type="Proteomes" id="UP001054945">
    <property type="component" value="Unassembled WGS sequence"/>
</dbReference>
<dbReference type="AlphaFoldDB" id="A0AAV4TJL2"/>
<reference evidence="2 3" key="1">
    <citation type="submission" date="2021-06" db="EMBL/GenBank/DDBJ databases">
        <title>Caerostris extrusa draft genome.</title>
        <authorList>
            <person name="Kono N."/>
            <person name="Arakawa K."/>
        </authorList>
    </citation>
    <scope>NUCLEOTIDE SEQUENCE [LARGE SCALE GENOMIC DNA]</scope>
</reference>
<gene>
    <name evidence="2" type="ORF">CEXT_811491</name>
</gene>
<accession>A0AAV4TJL2</accession>
<evidence type="ECO:0000256" key="1">
    <source>
        <dbReference type="SAM" id="MobiDB-lite"/>
    </source>
</evidence>
<sequence length="151" mass="17392">MILRRDELSSRSSEQMSLPNERDDRKVAGQRAIEPKSVTEYTVPNGISVYWKAFWNALFGMVSGRTAPNLIWGLETTSFRRGFKSGKRLLQLGPDLAFLIDTLSFATVWRCSSKHRNTPLIQSRRLTTRYKFLMHNAFADKNTTNIHHFAL</sequence>
<evidence type="ECO:0000313" key="3">
    <source>
        <dbReference type="Proteomes" id="UP001054945"/>
    </source>
</evidence>
<proteinExistence type="predicted"/>
<name>A0AAV4TJL2_CAEEX</name>
<feature type="region of interest" description="Disordered" evidence="1">
    <location>
        <begin position="1"/>
        <end position="29"/>
    </location>
</feature>
<keyword evidence="3" id="KW-1185">Reference proteome</keyword>